<dbReference type="InterPro" id="IPR050613">
    <property type="entry name" value="Sec_Metabolite_Reg"/>
</dbReference>
<proteinExistence type="predicted"/>
<dbReference type="SUPFAM" id="SSF48403">
    <property type="entry name" value="Ankyrin repeat"/>
    <property type="match status" value="3"/>
</dbReference>
<evidence type="ECO:0000313" key="8">
    <source>
        <dbReference type="Proteomes" id="UP000256645"/>
    </source>
</evidence>
<evidence type="ECO:0000259" key="6">
    <source>
        <dbReference type="Pfam" id="PF14420"/>
    </source>
</evidence>
<evidence type="ECO:0000256" key="4">
    <source>
        <dbReference type="SAM" id="MobiDB-lite"/>
    </source>
</evidence>
<dbReference type="GO" id="GO:0008270">
    <property type="term" value="F:zinc ion binding"/>
    <property type="evidence" value="ECO:0007669"/>
    <property type="project" value="InterPro"/>
</dbReference>
<dbReference type="PROSITE" id="PS50297">
    <property type="entry name" value="ANK_REP_REGION"/>
    <property type="match status" value="1"/>
</dbReference>
<dbReference type="GO" id="GO:0005634">
    <property type="term" value="C:nucleus"/>
    <property type="evidence" value="ECO:0007669"/>
    <property type="project" value="UniProtKB-SubCell"/>
</dbReference>
<feature type="domain" description="Clr5" evidence="6">
    <location>
        <begin position="16"/>
        <end position="62"/>
    </location>
</feature>
<reference evidence="7 8" key="1">
    <citation type="journal article" date="2018" name="IMA Fungus">
        <title>IMA Genome-F 9: Draft genome sequence of Annulohypoxylon stygium, Aspergillus mulundensis, Berkeleyomyces basicola (syn. Thielaviopsis basicola), Ceratocystis smalleyi, two Cercospora beticola strains, Coleophoma cylindrospora, Fusarium fracticaudum, Phialophora cf. hyalina, and Morchella septimelata.</title>
        <authorList>
            <person name="Wingfield B.D."/>
            <person name="Bills G.F."/>
            <person name="Dong Y."/>
            <person name="Huang W."/>
            <person name="Nel W.J."/>
            <person name="Swalarsk-Parry B.S."/>
            <person name="Vaghefi N."/>
            <person name="Wilken P.M."/>
            <person name="An Z."/>
            <person name="de Beer Z.W."/>
            <person name="De Vos L."/>
            <person name="Chen L."/>
            <person name="Duong T.A."/>
            <person name="Gao Y."/>
            <person name="Hammerbacher A."/>
            <person name="Kikkert J.R."/>
            <person name="Li Y."/>
            <person name="Li H."/>
            <person name="Li K."/>
            <person name="Li Q."/>
            <person name="Liu X."/>
            <person name="Ma X."/>
            <person name="Naidoo K."/>
            <person name="Pethybridge S.J."/>
            <person name="Sun J."/>
            <person name="Steenkamp E.T."/>
            <person name="van der Nest M.A."/>
            <person name="van Wyk S."/>
            <person name="Wingfield M.J."/>
            <person name="Xiong C."/>
            <person name="Yue Q."/>
            <person name="Zhang X."/>
        </authorList>
    </citation>
    <scope>NUCLEOTIDE SEQUENCE [LARGE SCALE GENOMIC DNA]</scope>
    <source>
        <strain evidence="7 8">BP6252</strain>
    </source>
</reference>
<keyword evidence="2" id="KW-0539">Nucleus</keyword>
<dbReference type="STRING" id="1849047.A0A3D8RG07"/>
<evidence type="ECO:0000256" key="3">
    <source>
        <dbReference type="PROSITE-ProRule" id="PRU00023"/>
    </source>
</evidence>
<comment type="subcellular location">
    <subcellularLocation>
        <location evidence="1">Nucleus</location>
    </subcellularLocation>
</comment>
<sequence>MERLTTAYDVAASTLWIDHRNILEDLYIIQNKTLAEVKYNMENNHDFPDFPSTRTSIYETRLRDQLGLVKNLKKSDWHSIDHNLKMRDRLGKESIVRHNAKPLDRKRISKARKRYADLPGQAPPLPLYLSIRTPSPVMPEGSQIALTALHHLPCVQSSVPLVLVPGQKRVTTDIDHITPANNGSLSSTGSQLPTVSILPVSPGPVIPQAHPPIIEDDNGLLLNTVRGHSQALTILTRSPSEVVTEVGLSTPLHGHFQHSPQDAPGYTTLVAQNYPDMSLQSRLKFLRMFYSEGLTNLPSFKLYSKLEEIMQPNPIRVAGFIDPSTLSQPSTDSQMIEALIGFKSPGAINKYQSVSQYLALILCQMANGMMPSLNQRELLRHWICQLPLDSIQFFFRINLPIIWPIWSSLVTMLSNRCSKPDPDDVILFKALMEAGFQNGSFIDRRHSAETLALAIHFGCEDILKNLVDYGVELNSSTNGSQCHVIGHTSLLFCATMENRPDTLRFLLRAGVDIKSTSVHETILSDIVRTPSRYGPWFEKECLKILLDAGAVVDLPMELYEERYRPRSYKPSILDAAFFRDRDLFRFLVPYSKNFYSNVTMCGVIDAAEQGAEALDTYLATKLIPRGQSRQWVLESSLVQQLSTCSRPDVVMLLLASGVSLNRPRPWLDFNEPRIDYDEGLPRISWNYPLEMVLKSAAGRGLNDDTFDLISSLMRAGAVFSDHILATSITMLNINELKRMISTIGGISKIGGLALAQVASENDLEAVDLLLSEGVDINSKCSEINEHGPPKLRPLLLYVFLSDCAPGWPSLNTVQYLISRGAVISEPLEWVMLLNSVVLDMRADSVQLLEFLLKLVPSTVVPKYGIYLLARAARRFSERNTESICKLLFEYGVSISSPSVLTAVIQSDARRDFIDWVMCHSTSVNISPAAPELLKKDVNSFPGDYKCSCSEGDSDSDCDNDDEDDGHYDSHYDEDQELGSENCTTSKYNENEEDPLIHLGNLDASDCFLRGHTPLRAAINLADIDLVQRLINHGANLNDPEKFLGLQTFFPNSKLYPCPITTLQMACLAYGWRLYKNDEVYYGKNTSRDQGSNDSSYQEDRFPTAETWLEIVYILLESGAEVNAGSYVTALQLAAEIGSIPLCLLLLGAQASLNASPKSLGNVQSNATNSHLDVGLLDQAYPLDFAAWHGRLDCVRFLLNCGAQSFSQQVTGNGMTRPPRYNKSNPILPPAIANRLIPNKKSTDEYMRVGADHCEDEEDSEPSDCSPALLLPDTLRERPESLSLADAFGYYEQSEFNTMALVRKLVHEDESPDAKDIAVTDEIMVEVRKALSTMLSRQILDFLVRYFVAEVNWIDQLLYPPWFLGQYKKWWSRDKLSSVADIEFTILFLRICCYSLIFLPSPQYTMDSVKGVALADIRSSCEEVINALAPICARLDPRGSLIRVQHIIFAGLGSVCRGRMNSFWETLSCATRVAQKIGLHLDTNNWASGMDALEKEMRRRTFCNLYIWDSCLSKRLDRIPFLPDDLSADMMPRMHLLSNNDIETHAPDVFAERAVRTQLAQFWRRYGLAQGFEYDAIAAEEKYEIFCSTFLPTIPSVFALQQPDKQWDERLPTLPMQRQMLHMAIFEFLCWNFRPVLLQKPDLVKGLPEYKQILILHNKKALAVAALKLLEGVFSLHKMMGGSHTRFAGIIVPIFEAAVPLLCLCADKSFPGDLAEGRSHTMKTDLLGAGISNVTRAECLQAARAALSCLQRLAEISKMAEVGAQTLTRLVGTVESAPSHAQGYGDSSGAADVVIQPSATWSCGPMQEYAMGGCQANFSSSGTGSAEIGPSWEEVLLDFTGNFELDEIGFLEAGQT</sequence>
<dbReference type="InterPro" id="IPR036770">
    <property type="entry name" value="Ankyrin_rpt-contain_sf"/>
</dbReference>
<evidence type="ECO:0008006" key="9">
    <source>
        <dbReference type="Google" id="ProtNLM"/>
    </source>
</evidence>
<dbReference type="GO" id="GO:0006351">
    <property type="term" value="P:DNA-templated transcription"/>
    <property type="evidence" value="ECO:0007669"/>
    <property type="project" value="InterPro"/>
</dbReference>
<dbReference type="Proteomes" id="UP000256645">
    <property type="component" value="Unassembled WGS sequence"/>
</dbReference>
<evidence type="ECO:0000259" key="5">
    <source>
        <dbReference type="Pfam" id="PF04082"/>
    </source>
</evidence>
<name>A0A3D8RG07_9HELO</name>
<evidence type="ECO:0000313" key="7">
    <source>
        <dbReference type="EMBL" id="RDW72890.1"/>
    </source>
</evidence>
<dbReference type="Pfam" id="PF00023">
    <property type="entry name" value="Ank"/>
    <property type="match status" value="1"/>
</dbReference>
<feature type="domain" description="Xylanolytic transcriptional activator regulatory" evidence="5">
    <location>
        <begin position="1357"/>
        <end position="1524"/>
    </location>
</feature>
<feature type="repeat" description="ANK" evidence="3">
    <location>
        <begin position="1009"/>
        <end position="1041"/>
    </location>
</feature>
<dbReference type="InterPro" id="IPR025676">
    <property type="entry name" value="Clr5_dom"/>
</dbReference>
<dbReference type="Pfam" id="PF04082">
    <property type="entry name" value="Fungal_trans"/>
    <property type="match status" value="1"/>
</dbReference>
<dbReference type="CDD" id="cd12148">
    <property type="entry name" value="fungal_TF_MHR"/>
    <property type="match status" value="1"/>
</dbReference>
<dbReference type="PROSITE" id="PS50088">
    <property type="entry name" value="ANK_REPEAT"/>
    <property type="match status" value="1"/>
</dbReference>
<dbReference type="PANTHER" id="PTHR31001">
    <property type="entry name" value="UNCHARACTERIZED TRANSCRIPTIONAL REGULATORY PROTEIN"/>
    <property type="match status" value="1"/>
</dbReference>
<feature type="region of interest" description="Disordered" evidence="4">
    <location>
        <begin position="949"/>
        <end position="979"/>
    </location>
</feature>
<evidence type="ECO:0000256" key="2">
    <source>
        <dbReference type="ARBA" id="ARBA00023242"/>
    </source>
</evidence>
<dbReference type="InterPro" id="IPR007219">
    <property type="entry name" value="XnlR_reg_dom"/>
</dbReference>
<comment type="caution">
    <text evidence="7">The sequence shown here is derived from an EMBL/GenBank/DDBJ whole genome shotgun (WGS) entry which is preliminary data.</text>
</comment>
<keyword evidence="3" id="KW-0040">ANK repeat</keyword>
<organism evidence="7 8">
    <name type="scientific">Coleophoma cylindrospora</name>
    <dbReference type="NCBI Taxonomy" id="1849047"/>
    <lineage>
        <taxon>Eukaryota</taxon>
        <taxon>Fungi</taxon>
        <taxon>Dikarya</taxon>
        <taxon>Ascomycota</taxon>
        <taxon>Pezizomycotina</taxon>
        <taxon>Leotiomycetes</taxon>
        <taxon>Helotiales</taxon>
        <taxon>Dermateaceae</taxon>
        <taxon>Coleophoma</taxon>
    </lineage>
</organism>
<evidence type="ECO:0000256" key="1">
    <source>
        <dbReference type="ARBA" id="ARBA00004123"/>
    </source>
</evidence>
<accession>A0A3D8RG07</accession>
<protein>
    <recommendedName>
        <fullName evidence="9">Transcription factor domain-containing protein</fullName>
    </recommendedName>
</protein>
<keyword evidence="8" id="KW-1185">Reference proteome</keyword>
<dbReference type="PANTHER" id="PTHR31001:SF87">
    <property type="entry name" value="COL-21"/>
    <property type="match status" value="1"/>
</dbReference>
<dbReference type="Gene3D" id="1.25.40.20">
    <property type="entry name" value="Ankyrin repeat-containing domain"/>
    <property type="match status" value="3"/>
</dbReference>
<gene>
    <name evidence="7" type="ORF">BP6252_06797</name>
</gene>
<dbReference type="InterPro" id="IPR002110">
    <property type="entry name" value="Ankyrin_rpt"/>
</dbReference>
<dbReference type="SMART" id="SM00248">
    <property type="entry name" value="ANK"/>
    <property type="match status" value="9"/>
</dbReference>
<dbReference type="OrthoDB" id="5344325at2759"/>
<feature type="compositionally biased region" description="Acidic residues" evidence="4">
    <location>
        <begin position="951"/>
        <end position="965"/>
    </location>
</feature>
<dbReference type="GO" id="GO:0003677">
    <property type="term" value="F:DNA binding"/>
    <property type="evidence" value="ECO:0007669"/>
    <property type="project" value="InterPro"/>
</dbReference>
<dbReference type="Pfam" id="PF14420">
    <property type="entry name" value="Clr5"/>
    <property type="match status" value="1"/>
</dbReference>
<dbReference type="EMBL" id="PDLM01000007">
    <property type="protein sequence ID" value="RDW72890.1"/>
    <property type="molecule type" value="Genomic_DNA"/>
</dbReference>